<evidence type="ECO:0000256" key="2">
    <source>
        <dbReference type="ARBA" id="ARBA00022723"/>
    </source>
</evidence>
<dbReference type="RefSeq" id="WP_096883472.1">
    <property type="nucleotide sequence ID" value="NZ_CP023482.1"/>
</dbReference>
<proteinExistence type="inferred from homology"/>
<keyword evidence="1 7" id="KW-0436">Ligase</keyword>
<evidence type="ECO:0000256" key="4">
    <source>
        <dbReference type="ARBA" id="ARBA00022833"/>
    </source>
</evidence>
<dbReference type="PROSITE" id="PS00178">
    <property type="entry name" value="AA_TRNA_LIGASE_I"/>
    <property type="match status" value="1"/>
</dbReference>
<evidence type="ECO:0000313" key="10">
    <source>
        <dbReference type="Proteomes" id="UP000815698"/>
    </source>
</evidence>
<keyword evidence="7" id="KW-0648">Protein biosynthesis</keyword>
<protein>
    <submittedName>
        <fullName evidence="9">tRNA glutamyl-Q(34) synthetase GluQRS</fullName>
    </submittedName>
</protein>
<name>A0ABN5DQ20_9MICO</name>
<dbReference type="NCBIfam" id="NF004315">
    <property type="entry name" value="PRK05710.1-4"/>
    <property type="match status" value="1"/>
</dbReference>
<evidence type="ECO:0000256" key="3">
    <source>
        <dbReference type="ARBA" id="ARBA00022741"/>
    </source>
</evidence>
<keyword evidence="10" id="KW-1185">Reference proteome</keyword>
<accession>A0ABN5DQ20</accession>
<dbReference type="InterPro" id="IPR001412">
    <property type="entry name" value="aa-tRNA-synth_I_CS"/>
</dbReference>
<evidence type="ECO:0000259" key="8">
    <source>
        <dbReference type="Pfam" id="PF00749"/>
    </source>
</evidence>
<evidence type="ECO:0000256" key="6">
    <source>
        <dbReference type="ARBA" id="ARBA00023146"/>
    </source>
</evidence>
<dbReference type="Pfam" id="PF00749">
    <property type="entry name" value="tRNA-synt_1c"/>
    <property type="match status" value="1"/>
</dbReference>
<dbReference type="PANTHER" id="PTHR43311:SF1">
    <property type="entry name" value="GLUTAMYL-Q TRNA(ASP) SYNTHETASE"/>
    <property type="match status" value="1"/>
</dbReference>
<organism evidence="9 10">
    <name type="scientific">Dermabacter jinjuensis</name>
    <dbReference type="NCBI Taxonomy" id="1667168"/>
    <lineage>
        <taxon>Bacteria</taxon>
        <taxon>Bacillati</taxon>
        <taxon>Actinomycetota</taxon>
        <taxon>Actinomycetes</taxon>
        <taxon>Micrococcales</taxon>
        <taxon>Dermabacteraceae</taxon>
        <taxon>Dermabacter</taxon>
    </lineage>
</organism>
<reference evidence="9 10" key="1">
    <citation type="journal article" date="2016" name="Int. J. Syst. Evol. Microbiol.">
        <title>Dermabacter jinjuensis sp. nov., a novel species of the genus Dermabacter isolated from a clinical specimen.</title>
        <authorList>
            <person name="Park Y.K."/>
            <person name="Lee K.M."/>
            <person name="Lee W.K."/>
            <person name="Cho M.J."/>
            <person name="Lee H.S."/>
            <person name="Cho Y.G."/>
            <person name="Lee Y.C."/>
            <person name="Lee W.K."/>
            <person name="Seong W.K."/>
            <person name="Hwang K.J."/>
        </authorList>
    </citation>
    <scope>NUCLEOTIDE SEQUENCE [LARGE SCALE GENOMIC DNA]</scope>
    <source>
        <strain evidence="9 10">32T</strain>
    </source>
</reference>
<keyword evidence="3 7" id="KW-0547">Nucleotide-binding</keyword>
<keyword evidence="5 7" id="KW-0067">ATP-binding</keyword>
<keyword evidence="2" id="KW-0479">Metal-binding</keyword>
<dbReference type="PANTHER" id="PTHR43311">
    <property type="entry name" value="GLUTAMATE--TRNA LIGASE"/>
    <property type="match status" value="1"/>
</dbReference>
<dbReference type="PRINTS" id="PR00987">
    <property type="entry name" value="TRNASYNTHGLU"/>
</dbReference>
<dbReference type="InterPro" id="IPR049940">
    <property type="entry name" value="GluQ/Sye"/>
</dbReference>
<keyword evidence="6 7" id="KW-0030">Aminoacyl-tRNA synthetase</keyword>
<keyword evidence="4" id="KW-0862">Zinc</keyword>
<dbReference type="InterPro" id="IPR020058">
    <property type="entry name" value="Glu/Gln-tRNA-synth_Ib_cat-dom"/>
</dbReference>
<dbReference type="EMBL" id="CP023482">
    <property type="protein sequence ID" value="ATH97453.1"/>
    <property type="molecule type" value="Genomic_DNA"/>
</dbReference>
<evidence type="ECO:0000256" key="5">
    <source>
        <dbReference type="ARBA" id="ARBA00022840"/>
    </source>
</evidence>
<dbReference type="Gene3D" id="3.40.50.620">
    <property type="entry name" value="HUPs"/>
    <property type="match status" value="2"/>
</dbReference>
<comment type="similarity">
    <text evidence="7">Belongs to the class-I aminoacyl-tRNA synthetase family.</text>
</comment>
<gene>
    <name evidence="9" type="ORF">COP05_10540</name>
</gene>
<dbReference type="SUPFAM" id="SSF52374">
    <property type="entry name" value="Nucleotidylyl transferase"/>
    <property type="match status" value="1"/>
</dbReference>
<sequence length="339" mass="37274">MTTPDPRSRSPFGFAGRYAPSPSGDLHLGNLRTAILAWVFARRTGRHFLMRMEDLNRVKEGSAERQLEDMQALGLDWDGPVAWQSKRLDLYRRVVAALVERGLVYECYCTRREIHEAPSAPHAPPGAYPGTCRDLTDVEREAGRTKMRALNREPSLRLRADTHSYEVTDLYAGHTVGDVDDFVLVRGDGMFAYNLVAVVDDIETGVDQVVRGDDLLSSSPRQAYLTDLLALAAPWLFPHPDRLGAGPTVAGTASPQHPSAYLSYIHVPLALNADGARLAKRDGAVTLRDRLDKGESPEDVAETIGDSLGLSGCRSARDILEAFDPDALPRAPWIYTPGE</sequence>
<evidence type="ECO:0000313" key="9">
    <source>
        <dbReference type="EMBL" id="ATH97453.1"/>
    </source>
</evidence>
<evidence type="ECO:0000256" key="7">
    <source>
        <dbReference type="RuleBase" id="RU363037"/>
    </source>
</evidence>
<dbReference type="InterPro" id="IPR000924">
    <property type="entry name" value="Glu/Gln-tRNA-synth"/>
</dbReference>
<evidence type="ECO:0000256" key="1">
    <source>
        <dbReference type="ARBA" id="ARBA00022598"/>
    </source>
</evidence>
<dbReference type="InterPro" id="IPR014729">
    <property type="entry name" value="Rossmann-like_a/b/a_fold"/>
</dbReference>
<dbReference type="Proteomes" id="UP000815698">
    <property type="component" value="Chromosome"/>
</dbReference>
<feature type="domain" description="Glutamyl/glutaminyl-tRNA synthetase class Ib catalytic" evidence="8">
    <location>
        <begin position="17"/>
        <end position="234"/>
    </location>
</feature>